<name>A0ABM9C456_9BACL</name>
<organism evidence="2 3">
    <name type="scientific">Paenibacillus plantiphilus</name>
    <dbReference type="NCBI Taxonomy" id="2905650"/>
    <lineage>
        <taxon>Bacteria</taxon>
        <taxon>Bacillati</taxon>
        <taxon>Bacillota</taxon>
        <taxon>Bacilli</taxon>
        <taxon>Bacillales</taxon>
        <taxon>Paenibacillaceae</taxon>
        <taxon>Paenibacillus</taxon>
    </lineage>
</organism>
<evidence type="ECO:0000313" key="3">
    <source>
        <dbReference type="Proteomes" id="UP000838686"/>
    </source>
</evidence>
<comment type="caution">
    <text evidence="2">The sequence shown here is derived from an EMBL/GenBank/DDBJ whole genome shotgun (WGS) entry which is preliminary data.</text>
</comment>
<protein>
    <recommendedName>
        <fullName evidence="1">Suppressor of fused-like domain-containing protein</fullName>
    </recommendedName>
</protein>
<dbReference type="Pfam" id="PF05076">
    <property type="entry name" value="SUFU"/>
    <property type="match status" value="1"/>
</dbReference>
<dbReference type="InterPro" id="IPR037181">
    <property type="entry name" value="SUFU_N"/>
</dbReference>
<feature type="domain" description="Suppressor of fused-like" evidence="1">
    <location>
        <begin position="35"/>
        <end position="207"/>
    </location>
</feature>
<reference evidence="2" key="1">
    <citation type="submission" date="2022-01" db="EMBL/GenBank/DDBJ databases">
        <authorList>
            <person name="Criscuolo A."/>
        </authorList>
    </citation>
    <scope>NUCLEOTIDE SEQUENCE</scope>
    <source>
        <strain evidence="2">CIP111893</strain>
    </source>
</reference>
<sequence length="217" mass="25151">MVRSAENYEMVCNHVERYIGPVAGVFQEIVSDNLSIDIIVSAPTTKRNFYTLVTYGMSELPMTVPEGAEEYRYSELMICLPPTWKISDEAFKDERNYWPFRALKTLARFPHEHRTWLHLGHTLANEEPVKAYSEDVKFQGMLLSLPDIEDKQGFFNLMISSDKVVHFFNLIPIYQEEMDYKLKHGMEALFAKLNKVGTDDVVNLKRKNSCKKVLGLF</sequence>
<dbReference type="InterPro" id="IPR020941">
    <property type="entry name" value="SUFU-like_domain"/>
</dbReference>
<keyword evidence="3" id="KW-1185">Reference proteome</keyword>
<evidence type="ECO:0000259" key="1">
    <source>
        <dbReference type="Pfam" id="PF05076"/>
    </source>
</evidence>
<accession>A0ABM9C456</accession>
<dbReference type="EMBL" id="CAKMMF010000009">
    <property type="protein sequence ID" value="CAH1203753.1"/>
    <property type="molecule type" value="Genomic_DNA"/>
</dbReference>
<gene>
    <name evidence="2" type="ORF">PAECIP111893_02058</name>
</gene>
<dbReference type="RefSeq" id="WP_236341086.1">
    <property type="nucleotide sequence ID" value="NZ_CAKMMF010000009.1"/>
</dbReference>
<proteinExistence type="predicted"/>
<dbReference type="SUPFAM" id="SSF103359">
    <property type="entry name" value="Suppressor of Fused, N-terminal domain"/>
    <property type="match status" value="1"/>
</dbReference>
<dbReference type="Proteomes" id="UP000838686">
    <property type="component" value="Unassembled WGS sequence"/>
</dbReference>
<evidence type="ECO:0000313" key="2">
    <source>
        <dbReference type="EMBL" id="CAH1203753.1"/>
    </source>
</evidence>